<comment type="caution">
    <text evidence="2">The sequence shown here is derived from an EMBL/GenBank/DDBJ whole genome shotgun (WGS) entry which is preliminary data.</text>
</comment>
<protein>
    <submittedName>
        <fullName evidence="2">Uncharacterized protein</fullName>
    </submittedName>
</protein>
<evidence type="ECO:0000256" key="1">
    <source>
        <dbReference type="SAM" id="MobiDB-lite"/>
    </source>
</evidence>
<name>A0A9D4L212_DREPO</name>
<keyword evidence="3" id="KW-1185">Reference proteome</keyword>
<feature type="region of interest" description="Disordered" evidence="1">
    <location>
        <begin position="1"/>
        <end position="30"/>
    </location>
</feature>
<dbReference type="Proteomes" id="UP000828390">
    <property type="component" value="Unassembled WGS sequence"/>
</dbReference>
<organism evidence="2 3">
    <name type="scientific">Dreissena polymorpha</name>
    <name type="common">Zebra mussel</name>
    <name type="synonym">Mytilus polymorpha</name>
    <dbReference type="NCBI Taxonomy" id="45954"/>
    <lineage>
        <taxon>Eukaryota</taxon>
        <taxon>Metazoa</taxon>
        <taxon>Spiralia</taxon>
        <taxon>Lophotrochozoa</taxon>
        <taxon>Mollusca</taxon>
        <taxon>Bivalvia</taxon>
        <taxon>Autobranchia</taxon>
        <taxon>Heteroconchia</taxon>
        <taxon>Euheterodonta</taxon>
        <taxon>Imparidentia</taxon>
        <taxon>Neoheterodontei</taxon>
        <taxon>Myida</taxon>
        <taxon>Dreissenoidea</taxon>
        <taxon>Dreissenidae</taxon>
        <taxon>Dreissena</taxon>
    </lineage>
</organism>
<dbReference type="AlphaFoldDB" id="A0A9D4L212"/>
<dbReference type="EMBL" id="JAIWYP010000003">
    <property type="protein sequence ID" value="KAH3849282.1"/>
    <property type="molecule type" value="Genomic_DNA"/>
</dbReference>
<sequence>MSGPGRNRVEIEKNIGRSNARLSPGDRPTSDSLYVYLDELRPASVSHRSEALRQSDGHRPMYMSLGNTLTLADTRTMNPMSGDRRAIT</sequence>
<gene>
    <name evidence="2" type="ORF">DPMN_091678</name>
</gene>
<proteinExistence type="predicted"/>
<feature type="region of interest" description="Disordered" evidence="1">
    <location>
        <begin position="44"/>
        <end position="63"/>
    </location>
</feature>
<evidence type="ECO:0000313" key="2">
    <source>
        <dbReference type="EMBL" id="KAH3849282.1"/>
    </source>
</evidence>
<accession>A0A9D4L212</accession>
<reference evidence="2" key="2">
    <citation type="submission" date="2020-11" db="EMBL/GenBank/DDBJ databases">
        <authorList>
            <person name="McCartney M.A."/>
            <person name="Auch B."/>
            <person name="Kono T."/>
            <person name="Mallez S."/>
            <person name="Becker A."/>
            <person name="Gohl D.M."/>
            <person name="Silverstein K.A.T."/>
            <person name="Koren S."/>
            <person name="Bechman K.B."/>
            <person name="Herman A."/>
            <person name="Abrahante J.E."/>
            <person name="Garbe J."/>
        </authorList>
    </citation>
    <scope>NUCLEOTIDE SEQUENCE</scope>
    <source>
        <strain evidence="2">Duluth1</strain>
        <tissue evidence="2">Whole animal</tissue>
    </source>
</reference>
<evidence type="ECO:0000313" key="3">
    <source>
        <dbReference type="Proteomes" id="UP000828390"/>
    </source>
</evidence>
<feature type="compositionally biased region" description="Basic and acidic residues" evidence="1">
    <location>
        <begin position="47"/>
        <end position="59"/>
    </location>
</feature>
<reference evidence="2" key="1">
    <citation type="journal article" date="2019" name="bioRxiv">
        <title>The Genome of the Zebra Mussel, Dreissena polymorpha: A Resource for Invasive Species Research.</title>
        <authorList>
            <person name="McCartney M.A."/>
            <person name="Auch B."/>
            <person name="Kono T."/>
            <person name="Mallez S."/>
            <person name="Zhang Y."/>
            <person name="Obille A."/>
            <person name="Becker A."/>
            <person name="Abrahante J.E."/>
            <person name="Garbe J."/>
            <person name="Badalamenti J.P."/>
            <person name="Herman A."/>
            <person name="Mangelson H."/>
            <person name="Liachko I."/>
            <person name="Sullivan S."/>
            <person name="Sone E.D."/>
            <person name="Koren S."/>
            <person name="Silverstein K.A.T."/>
            <person name="Beckman K.B."/>
            <person name="Gohl D.M."/>
        </authorList>
    </citation>
    <scope>NUCLEOTIDE SEQUENCE</scope>
    <source>
        <strain evidence="2">Duluth1</strain>
        <tissue evidence="2">Whole animal</tissue>
    </source>
</reference>